<keyword evidence="9" id="KW-0862">Zinc</keyword>
<dbReference type="GO" id="GO:0016567">
    <property type="term" value="P:protein ubiquitination"/>
    <property type="evidence" value="ECO:0007669"/>
    <property type="project" value="TreeGrafter"/>
</dbReference>
<keyword evidence="6" id="KW-0479">Metal-binding</keyword>
<evidence type="ECO:0000256" key="5">
    <source>
        <dbReference type="ARBA" id="ARBA00022692"/>
    </source>
</evidence>
<dbReference type="GO" id="GO:0061630">
    <property type="term" value="F:ubiquitin protein ligase activity"/>
    <property type="evidence" value="ECO:0007669"/>
    <property type="project" value="UniProtKB-EC"/>
</dbReference>
<sequence length="309" mass="36190">MYEQNLRQPLIQYDYNLGSDQSPNSYQLRNRLQQEEISYRQYQTTHIPDRENQEILANAKRQMALDLIAMVLTSVSYSIGMGFGDLCSQRIGPWLELFIIYQSGISFLNLAQIFAIQGHIIEQIGLPSRVIYEESKILTVLKLLTSLVLIYILIIGNQMYFSQQNNCLLTNKLFFYTLMFVLIYCYFQLMIFSLVVVAFILLIPIFLYFWCTRRQIDSNWVPSSRDVLIKLKKTRFGKFLSEEDKKEPGKQIFESESEQFCSICLGNYTMEDYITILPCDERHAFHTGCIELWLNKNCICPLCKKPVEL</sequence>
<comment type="subcellular location">
    <subcellularLocation>
        <location evidence="2">Membrane</location>
        <topology evidence="2">Multi-pass membrane protein</topology>
    </subcellularLocation>
</comment>
<keyword evidence="5 13" id="KW-0812">Transmembrane</keyword>
<name>A0A078ABW1_STYLE</name>
<dbReference type="GO" id="GO:0008270">
    <property type="term" value="F:zinc ion binding"/>
    <property type="evidence" value="ECO:0007669"/>
    <property type="project" value="UniProtKB-KW"/>
</dbReference>
<evidence type="ECO:0000259" key="14">
    <source>
        <dbReference type="PROSITE" id="PS50089"/>
    </source>
</evidence>
<dbReference type="PANTHER" id="PTHR45977:SF4">
    <property type="entry name" value="RING-TYPE DOMAIN-CONTAINING PROTEIN"/>
    <property type="match status" value="1"/>
</dbReference>
<keyword evidence="11 13" id="KW-0472">Membrane</keyword>
<dbReference type="EC" id="2.3.2.27" evidence="3"/>
<evidence type="ECO:0000256" key="1">
    <source>
        <dbReference type="ARBA" id="ARBA00000900"/>
    </source>
</evidence>
<dbReference type="InterPro" id="IPR001841">
    <property type="entry name" value="Znf_RING"/>
</dbReference>
<evidence type="ECO:0000256" key="10">
    <source>
        <dbReference type="ARBA" id="ARBA00022989"/>
    </source>
</evidence>
<keyword evidence="10 13" id="KW-1133">Transmembrane helix</keyword>
<gene>
    <name evidence="15" type="primary">Contig16777.g17870</name>
    <name evidence="15" type="ORF">STYLEM_8675</name>
</gene>
<evidence type="ECO:0000256" key="9">
    <source>
        <dbReference type="ARBA" id="ARBA00022833"/>
    </source>
</evidence>
<keyword evidence="7 12" id="KW-0863">Zinc-finger</keyword>
<evidence type="ECO:0000313" key="15">
    <source>
        <dbReference type="EMBL" id="CDW79684.1"/>
    </source>
</evidence>
<dbReference type="SUPFAM" id="SSF57850">
    <property type="entry name" value="RING/U-box"/>
    <property type="match status" value="1"/>
</dbReference>
<proteinExistence type="predicted"/>
<evidence type="ECO:0000256" key="2">
    <source>
        <dbReference type="ARBA" id="ARBA00004141"/>
    </source>
</evidence>
<dbReference type="GO" id="GO:0006511">
    <property type="term" value="P:ubiquitin-dependent protein catabolic process"/>
    <property type="evidence" value="ECO:0007669"/>
    <property type="project" value="TreeGrafter"/>
</dbReference>
<reference evidence="15 16" key="1">
    <citation type="submission" date="2014-06" db="EMBL/GenBank/DDBJ databases">
        <authorList>
            <person name="Swart Estienne"/>
        </authorList>
    </citation>
    <scope>NUCLEOTIDE SEQUENCE [LARGE SCALE GENOMIC DNA]</scope>
    <source>
        <strain evidence="15 16">130c</strain>
    </source>
</reference>
<comment type="catalytic activity">
    <reaction evidence="1">
        <text>S-ubiquitinyl-[E2 ubiquitin-conjugating enzyme]-L-cysteine + [acceptor protein]-L-lysine = [E2 ubiquitin-conjugating enzyme]-L-cysteine + N(6)-ubiquitinyl-[acceptor protein]-L-lysine.</text>
        <dbReference type="EC" id="2.3.2.27"/>
    </reaction>
</comment>
<feature type="domain" description="RING-type" evidence="14">
    <location>
        <begin position="261"/>
        <end position="304"/>
    </location>
</feature>
<keyword evidence="8" id="KW-0833">Ubl conjugation pathway</keyword>
<feature type="transmembrane region" description="Helical" evidence="13">
    <location>
        <begin position="137"/>
        <end position="161"/>
    </location>
</feature>
<evidence type="ECO:0000313" key="16">
    <source>
        <dbReference type="Proteomes" id="UP000039865"/>
    </source>
</evidence>
<keyword evidence="4" id="KW-0808">Transferase</keyword>
<accession>A0A078ABW1</accession>
<evidence type="ECO:0000256" key="13">
    <source>
        <dbReference type="SAM" id="Phobius"/>
    </source>
</evidence>
<dbReference type="Pfam" id="PF13639">
    <property type="entry name" value="zf-RING_2"/>
    <property type="match status" value="1"/>
</dbReference>
<evidence type="ECO:0000256" key="8">
    <source>
        <dbReference type="ARBA" id="ARBA00022786"/>
    </source>
</evidence>
<dbReference type="EMBL" id="CCKQ01008244">
    <property type="protein sequence ID" value="CDW79684.1"/>
    <property type="molecule type" value="Genomic_DNA"/>
</dbReference>
<dbReference type="PROSITE" id="PS50089">
    <property type="entry name" value="ZF_RING_2"/>
    <property type="match status" value="1"/>
</dbReference>
<evidence type="ECO:0000256" key="11">
    <source>
        <dbReference type="ARBA" id="ARBA00023136"/>
    </source>
</evidence>
<dbReference type="AlphaFoldDB" id="A0A078ABW1"/>
<dbReference type="PANTHER" id="PTHR45977">
    <property type="entry name" value="TARGET OF ERK KINASE MPK-1"/>
    <property type="match status" value="1"/>
</dbReference>
<evidence type="ECO:0000256" key="7">
    <source>
        <dbReference type="ARBA" id="ARBA00022771"/>
    </source>
</evidence>
<evidence type="ECO:0000256" key="12">
    <source>
        <dbReference type="PROSITE-ProRule" id="PRU00175"/>
    </source>
</evidence>
<dbReference type="OrthoDB" id="10062243at2759"/>
<organism evidence="15 16">
    <name type="scientific">Stylonychia lemnae</name>
    <name type="common">Ciliate</name>
    <dbReference type="NCBI Taxonomy" id="5949"/>
    <lineage>
        <taxon>Eukaryota</taxon>
        <taxon>Sar</taxon>
        <taxon>Alveolata</taxon>
        <taxon>Ciliophora</taxon>
        <taxon>Intramacronucleata</taxon>
        <taxon>Spirotrichea</taxon>
        <taxon>Stichotrichia</taxon>
        <taxon>Sporadotrichida</taxon>
        <taxon>Oxytrichidae</taxon>
        <taxon>Stylonychinae</taxon>
        <taxon>Stylonychia</taxon>
    </lineage>
</organism>
<feature type="transmembrane region" description="Helical" evidence="13">
    <location>
        <begin position="181"/>
        <end position="210"/>
    </location>
</feature>
<protein>
    <recommendedName>
        <fullName evidence="3">RING-type E3 ubiquitin transferase</fullName>
        <ecNumber evidence="3">2.3.2.27</ecNumber>
    </recommendedName>
</protein>
<feature type="transmembrane region" description="Helical" evidence="13">
    <location>
        <begin position="63"/>
        <end position="83"/>
    </location>
</feature>
<evidence type="ECO:0000256" key="3">
    <source>
        <dbReference type="ARBA" id="ARBA00012483"/>
    </source>
</evidence>
<dbReference type="Gene3D" id="3.30.40.10">
    <property type="entry name" value="Zinc/RING finger domain, C3HC4 (zinc finger)"/>
    <property type="match status" value="1"/>
</dbReference>
<evidence type="ECO:0000256" key="4">
    <source>
        <dbReference type="ARBA" id="ARBA00022679"/>
    </source>
</evidence>
<keyword evidence="16" id="KW-1185">Reference proteome</keyword>
<dbReference type="InterPro" id="IPR013083">
    <property type="entry name" value="Znf_RING/FYVE/PHD"/>
</dbReference>
<dbReference type="InParanoid" id="A0A078ABW1"/>
<dbReference type="SMART" id="SM00184">
    <property type="entry name" value="RING"/>
    <property type="match status" value="1"/>
</dbReference>
<feature type="transmembrane region" description="Helical" evidence="13">
    <location>
        <begin position="95"/>
        <end position="116"/>
    </location>
</feature>
<evidence type="ECO:0000256" key="6">
    <source>
        <dbReference type="ARBA" id="ARBA00022723"/>
    </source>
</evidence>
<dbReference type="Proteomes" id="UP000039865">
    <property type="component" value="Unassembled WGS sequence"/>
</dbReference>
<dbReference type="GO" id="GO:0016020">
    <property type="term" value="C:membrane"/>
    <property type="evidence" value="ECO:0007669"/>
    <property type="project" value="UniProtKB-SubCell"/>
</dbReference>